<dbReference type="InterPro" id="IPR036286">
    <property type="entry name" value="LexA/Signal_pep-like_sf"/>
</dbReference>
<dbReference type="SMART" id="SM00530">
    <property type="entry name" value="HTH_XRE"/>
    <property type="match status" value="1"/>
</dbReference>
<proteinExistence type="predicted"/>
<comment type="caution">
    <text evidence="5">The sequence shown here is derived from an EMBL/GenBank/DDBJ whole genome shotgun (WGS) entry which is preliminary data.</text>
</comment>
<dbReference type="PANTHER" id="PTHR40661">
    <property type="match status" value="1"/>
</dbReference>
<dbReference type="SUPFAM" id="SSF47413">
    <property type="entry name" value="lambda repressor-like DNA-binding domains"/>
    <property type="match status" value="1"/>
</dbReference>
<dbReference type="Gene3D" id="2.10.109.10">
    <property type="entry name" value="Umud Fragment, subunit A"/>
    <property type="match status" value="1"/>
</dbReference>
<feature type="domain" description="HTH cro/C1-type" evidence="4">
    <location>
        <begin position="9"/>
        <end position="59"/>
    </location>
</feature>
<dbReference type="STRING" id="206506.AAV32_09590"/>
<dbReference type="InterPro" id="IPR039418">
    <property type="entry name" value="LexA-like"/>
</dbReference>
<dbReference type="Pfam" id="PF00717">
    <property type="entry name" value="Peptidase_S24"/>
    <property type="match status" value="1"/>
</dbReference>
<dbReference type="PROSITE" id="PS50943">
    <property type="entry name" value="HTH_CROC1"/>
    <property type="match status" value="1"/>
</dbReference>
<sequence length="226" mass="24901">MHELMEDLKNKGFDQVDVAKVAGVSKGTVTQWLDGSIKSIKLEHAMELEERFGYNHVWIVLGRGEKMAGTGSGRPLAPSRDEAMFELLDVRAACGDGAANDDHPEVVTTMFIPAAIAQAMIGTTNRSGSVKIVTAAKDSMMPTINPDDLLFVDTTVTEYVGETVYLIRHGGELLCKRLSLAGRDIVVSSDNDKYPQWKWSERPDETCIIGRVVRVLPIQFKKFSSD</sequence>
<dbReference type="InterPro" id="IPR010982">
    <property type="entry name" value="Lambda_DNA-bd_dom_sf"/>
</dbReference>
<dbReference type="RefSeq" id="WP_068370837.1">
    <property type="nucleotide sequence ID" value="NZ_LBNE01000005.1"/>
</dbReference>
<dbReference type="Pfam" id="PF01381">
    <property type="entry name" value="HTH_3"/>
    <property type="match status" value="1"/>
</dbReference>
<keyword evidence="3" id="KW-0804">Transcription</keyword>
<dbReference type="SUPFAM" id="SSF51306">
    <property type="entry name" value="LexA/Signal peptidase"/>
    <property type="match status" value="1"/>
</dbReference>
<evidence type="ECO:0000313" key="5">
    <source>
        <dbReference type="EMBL" id="KKO71819.1"/>
    </source>
</evidence>
<keyword evidence="1" id="KW-0805">Transcription regulation</keyword>
<evidence type="ECO:0000256" key="3">
    <source>
        <dbReference type="ARBA" id="ARBA00023163"/>
    </source>
</evidence>
<dbReference type="CDD" id="cd00093">
    <property type="entry name" value="HTH_XRE"/>
    <property type="match status" value="1"/>
</dbReference>
<reference evidence="5 6" key="1">
    <citation type="submission" date="2015-04" db="EMBL/GenBank/DDBJ databases">
        <title>Genome sequence of Kerstersia gyiorum CG1.</title>
        <authorList>
            <person name="Greninger A.L."/>
            <person name="Kozyreva V."/>
            <person name="Chaturvedi V."/>
        </authorList>
    </citation>
    <scope>NUCLEOTIDE SEQUENCE [LARGE SCALE GENOMIC DNA]</scope>
    <source>
        <strain evidence="5 6">CG1</strain>
    </source>
</reference>
<dbReference type="GO" id="GO:0003677">
    <property type="term" value="F:DNA binding"/>
    <property type="evidence" value="ECO:0007669"/>
    <property type="project" value="UniProtKB-KW"/>
</dbReference>
<dbReference type="InterPro" id="IPR015927">
    <property type="entry name" value="Peptidase_S24_S26A/B/C"/>
</dbReference>
<evidence type="ECO:0000256" key="2">
    <source>
        <dbReference type="ARBA" id="ARBA00023125"/>
    </source>
</evidence>
<dbReference type="PANTHER" id="PTHR40661:SF3">
    <property type="entry name" value="FELS-1 PROPHAGE TRANSCRIPTIONAL REGULATOR"/>
    <property type="match status" value="1"/>
</dbReference>
<dbReference type="Proteomes" id="UP000078084">
    <property type="component" value="Unassembled WGS sequence"/>
</dbReference>
<protein>
    <recommendedName>
        <fullName evidence="4">HTH cro/C1-type domain-containing protein</fullName>
    </recommendedName>
</protein>
<keyword evidence="6" id="KW-1185">Reference proteome</keyword>
<dbReference type="EMBL" id="LBNE01000005">
    <property type="protein sequence ID" value="KKO71819.1"/>
    <property type="molecule type" value="Genomic_DNA"/>
</dbReference>
<keyword evidence="2" id="KW-0238">DNA-binding</keyword>
<organism evidence="5 6">
    <name type="scientific">Kerstersia gyiorum</name>
    <dbReference type="NCBI Taxonomy" id="206506"/>
    <lineage>
        <taxon>Bacteria</taxon>
        <taxon>Pseudomonadati</taxon>
        <taxon>Pseudomonadota</taxon>
        <taxon>Betaproteobacteria</taxon>
        <taxon>Burkholderiales</taxon>
        <taxon>Alcaligenaceae</taxon>
        <taxon>Kerstersia</taxon>
    </lineage>
</organism>
<name>A0A171KSF2_9BURK</name>
<gene>
    <name evidence="5" type="ORF">AAV32_09590</name>
</gene>
<dbReference type="CDD" id="cd06529">
    <property type="entry name" value="S24_LexA-like"/>
    <property type="match status" value="1"/>
</dbReference>
<evidence type="ECO:0000313" key="6">
    <source>
        <dbReference type="Proteomes" id="UP000078084"/>
    </source>
</evidence>
<dbReference type="AlphaFoldDB" id="A0A171KSF2"/>
<dbReference type="InterPro" id="IPR001387">
    <property type="entry name" value="Cro/C1-type_HTH"/>
</dbReference>
<accession>A0A171KSF2</accession>
<evidence type="ECO:0000259" key="4">
    <source>
        <dbReference type="PROSITE" id="PS50943"/>
    </source>
</evidence>
<evidence type="ECO:0000256" key="1">
    <source>
        <dbReference type="ARBA" id="ARBA00023015"/>
    </source>
</evidence>